<dbReference type="OrthoDB" id="9815027at2"/>
<accession>A0A238KP43</accession>
<dbReference type="PANTHER" id="PTHR32027:SF0">
    <property type="entry name" value="CYTOSINE DEAMINASE"/>
    <property type="match status" value="1"/>
</dbReference>
<dbReference type="AlphaFoldDB" id="A0A238KP43"/>
<dbReference type="Pfam" id="PF07969">
    <property type="entry name" value="Amidohydro_3"/>
    <property type="match status" value="1"/>
</dbReference>
<keyword evidence="5" id="KW-1185">Reference proteome</keyword>
<dbReference type="RefSeq" id="WP_094021829.1">
    <property type="nucleotide sequence ID" value="NZ_FXYF01000008.1"/>
</dbReference>
<reference evidence="4 5" key="1">
    <citation type="submission" date="2017-05" db="EMBL/GenBank/DDBJ databases">
        <authorList>
            <person name="Song R."/>
            <person name="Chenine A.L."/>
            <person name="Ruprecht R.M."/>
        </authorList>
    </citation>
    <scope>NUCLEOTIDE SEQUENCE [LARGE SCALE GENOMIC DNA]</scope>
    <source>
        <strain evidence="4 5">CECT 8898</strain>
    </source>
</reference>
<dbReference type="GO" id="GO:0004131">
    <property type="term" value="F:cytosine deaminase activity"/>
    <property type="evidence" value="ECO:0007669"/>
    <property type="project" value="UniProtKB-EC"/>
</dbReference>
<dbReference type="InterPro" id="IPR013108">
    <property type="entry name" value="Amidohydro_3"/>
</dbReference>
<dbReference type="SUPFAM" id="SSF51338">
    <property type="entry name" value="Composite domain of metallo-dependent hydrolases"/>
    <property type="match status" value="1"/>
</dbReference>
<dbReference type="GO" id="GO:0006209">
    <property type="term" value="P:cytosine catabolic process"/>
    <property type="evidence" value="ECO:0007669"/>
    <property type="project" value="TreeGrafter"/>
</dbReference>
<protein>
    <submittedName>
        <fullName evidence="4">Cytosine deaminase</fullName>
        <ecNumber evidence="4">3.5.4.1</ecNumber>
    </submittedName>
</protein>
<proteinExistence type="predicted"/>
<sequence>MDFTSLPHGTFTLANVTVPACLLGRPGDLIRTDLGIAGARIAAPSGVAVDMRGAMVLPCFTDMHTHLDKGHIWPRAANPDGRFASALRAAGADRANWSPEDLRARMGFSLRCAHAHGTRQIRTHLDSAEGQFRISWPVFAELRAAWAGRIELQAVSLISCESYGDAEYPDLVRTVAEHGGVLGMVTYPLPDLTTRLQGHIETAAGQGLDLDFHCDETLDPASETLRLIAETVMETGYRGRVVVGHCCSLSTQDEGRALDTLDLVARAGLHVVSLPMCNLYLQDRGAGTPRRRGVTLVHEMKARGIPVSFASDNTRDPFYAYGDMDMLEVLREATRIAHLDHSDSDWIRSVTLTPEASCGFAPSSLSPGAPADLVIFRARDWTELLARPQSDRIVLRAGEAIRRDLPDHAELDTLWRDS</sequence>
<evidence type="ECO:0000313" key="4">
    <source>
        <dbReference type="EMBL" id="SMX44599.1"/>
    </source>
</evidence>
<dbReference type="InterPro" id="IPR052349">
    <property type="entry name" value="Metallo-hydrolase_Enzymes"/>
</dbReference>
<dbReference type="CDD" id="cd01293">
    <property type="entry name" value="Bact_CD"/>
    <property type="match status" value="1"/>
</dbReference>
<dbReference type="EMBL" id="FXYF01000008">
    <property type="protein sequence ID" value="SMX44599.1"/>
    <property type="molecule type" value="Genomic_DNA"/>
</dbReference>
<evidence type="ECO:0000313" key="5">
    <source>
        <dbReference type="Proteomes" id="UP000207598"/>
    </source>
</evidence>
<dbReference type="InterPro" id="IPR032466">
    <property type="entry name" value="Metal_Hydrolase"/>
</dbReference>
<dbReference type="SUPFAM" id="SSF51556">
    <property type="entry name" value="Metallo-dependent hydrolases"/>
    <property type="match status" value="1"/>
</dbReference>
<evidence type="ECO:0000259" key="3">
    <source>
        <dbReference type="Pfam" id="PF07969"/>
    </source>
</evidence>
<keyword evidence="1" id="KW-0479">Metal-binding</keyword>
<dbReference type="GO" id="GO:0046872">
    <property type="term" value="F:metal ion binding"/>
    <property type="evidence" value="ECO:0007669"/>
    <property type="project" value="UniProtKB-KW"/>
</dbReference>
<dbReference type="PANTHER" id="PTHR32027">
    <property type="entry name" value="CYTOSINE DEAMINASE"/>
    <property type="match status" value="1"/>
</dbReference>
<dbReference type="GO" id="GO:0035888">
    <property type="term" value="F:isoguanine deaminase activity"/>
    <property type="evidence" value="ECO:0007669"/>
    <property type="project" value="TreeGrafter"/>
</dbReference>
<dbReference type="FunFam" id="3.20.20.140:FF:000019">
    <property type="entry name" value="Cytosine deaminase"/>
    <property type="match status" value="1"/>
</dbReference>
<organism evidence="4 5">
    <name type="scientific">Maliponia aquimaris</name>
    <dbReference type="NCBI Taxonomy" id="1673631"/>
    <lineage>
        <taxon>Bacteria</taxon>
        <taxon>Pseudomonadati</taxon>
        <taxon>Pseudomonadota</taxon>
        <taxon>Alphaproteobacteria</taxon>
        <taxon>Rhodobacterales</taxon>
        <taxon>Paracoccaceae</taxon>
        <taxon>Maliponia</taxon>
    </lineage>
</organism>
<keyword evidence="2 4" id="KW-0378">Hydrolase</keyword>
<dbReference type="Gene3D" id="3.20.20.140">
    <property type="entry name" value="Metal-dependent hydrolases"/>
    <property type="match status" value="1"/>
</dbReference>
<evidence type="ECO:0000256" key="1">
    <source>
        <dbReference type="ARBA" id="ARBA00022723"/>
    </source>
</evidence>
<name>A0A238KP43_9RHOB</name>
<dbReference type="NCBIfam" id="NF005759">
    <property type="entry name" value="PRK07583.1"/>
    <property type="match status" value="1"/>
</dbReference>
<dbReference type="EC" id="3.5.4.1" evidence="4"/>
<dbReference type="InterPro" id="IPR011059">
    <property type="entry name" value="Metal-dep_hydrolase_composite"/>
</dbReference>
<dbReference type="Proteomes" id="UP000207598">
    <property type="component" value="Unassembled WGS sequence"/>
</dbReference>
<gene>
    <name evidence="4" type="primary">codA_1</name>
    <name evidence="4" type="ORF">MAA8898_03017</name>
</gene>
<evidence type="ECO:0000256" key="2">
    <source>
        <dbReference type="ARBA" id="ARBA00022801"/>
    </source>
</evidence>
<dbReference type="Gene3D" id="2.30.40.10">
    <property type="entry name" value="Urease, subunit C, domain 1"/>
    <property type="match status" value="1"/>
</dbReference>
<feature type="domain" description="Amidohydrolase 3" evidence="3">
    <location>
        <begin position="196"/>
        <end position="391"/>
    </location>
</feature>